<dbReference type="GO" id="GO:0006123">
    <property type="term" value="P:mitochondrial electron transport, cytochrome c to oxygen"/>
    <property type="evidence" value="ECO:0007669"/>
    <property type="project" value="InterPro"/>
</dbReference>
<evidence type="ECO:0000256" key="2">
    <source>
        <dbReference type="ARBA" id="ARBA00004673"/>
    </source>
</evidence>
<evidence type="ECO:0000256" key="12">
    <source>
        <dbReference type="ARBA" id="ARBA00040282"/>
    </source>
</evidence>
<dbReference type="PANTHER" id="PTHR10510">
    <property type="entry name" value="CYTOCHROME C OXIDASE POLYPEPTIDE 7A"/>
    <property type="match status" value="1"/>
</dbReference>
<evidence type="ECO:0000256" key="13">
    <source>
        <dbReference type="ARBA" id="ARBA00042325"/>
    </source>
</evidence>
<comment type="subcellular location">
    <subcellularLocation>
        <location evidence="1">Mitochondrion inner membrane</location>
        <topology evidence="1">Single-pass membrane protein</topology>
    </subcellularLocation>
</comment>
<dbReference type="GO" id="GO:0002082">
    <property type="term" value="P:regulation of oxidative phosphorylation"/>
    <property type="evidence" value="ECO:0007669"/>
    <property type="project" value="TreeGrafter"/>
</dbReference>
<sequence>MICLPASFSTQAIRQISRRAISSSARRQVNKVPEKQKMFQEDNGIPIHLKGGSGDALLYRVTMALTVFGRCTEFRSDIEIVGTFIFLFLLHFKLNVYKTMWLICWVMLHCCSLTILGSLFLLQELAMSYMNWYLLLFPRRRTEFHVHPCFKSPFSVVNYVNNQGMNFVRSYWQLLM</sequence>
<keyword evidence="8" id="KW-0007">Acetylation</keyword>
<dbReference type="GO" id="GO:0097250">
    <property type="term" value="P:mitochondrial respirasome assembly"/>
    <property type="evidence" value="ECO:0007669"/>
    <property type="project" value="UniProtKB-ARBA"/>
</dbReference>
<evidence type="ECO:0000313" key="16">
    <source>
        <dbReference type="Proteomes" id="UP000261540"/>
    </source>
</evidence>
<dbReference type="GO" id="GO:0016491">
    <property type="term" value="F:oxidoreductase activity"/>
    <property type="evidence" value="ECO:0007669"/>
    <property type="project" value="UniProtKB-KW"/>
</dbReference>
<protein>
    <recommendedName>
        <fullName evidence="12">Cytochrome c oxidase subunit 7A2, mitochondrial</fullName>
    </recommendedName>
    <alternativeName>
        <fullName evidence="13">Cytochrome c oxidase subunit VIIa-liver/heart</fullName>
    </alternativeName>
</protein>
<organism evidence="15 16">
    <name type="scientific">Paramormyrops kingsleyae</name>
    <dbReference type="NCBI Taxonomy" id="1676925"/>
    <lineage>
        <taxon>Eukaryota</taxon>
        <taxon>Metazoa</taxon>
        <taxon>Chordata</taxon>
        <taxon>Craniata</taxon>
        <taxon>Vertebrata</taxon>
        <taxon>Euteleostomi</taxon>
        <taxon>Actinopterygii</taxon>
        <taxon>Neopterygii</taxon>
        <taxon>Teleostei</taxon>
        <taxon>Osteoglossocephala</taxon>
        <taxon>Osteoglossomorpha</taxon>
        <taxon>Osteoglossiformes</taxon>
        <taxon>Mormyridae</taxon>
        <taxon>Paramormyrops</taxon>
    </lineage>
</organism>
<comment type="pathway">
    <text evidence="2">Energy metabolism; oxidative phosphorylation.</text>
</comment>
<evidence type="ECO:0000313" key="15">
    <source>
        <dbReference type="Ensembl" id="ENSPKIP00000001567.1"/>
    </source>
</evidence>
<keyword evidence="7 14" id="KW-1133">Transmembrane helix</keyword>
<dbReference type="FunFam" id="4.10.91.10:FF:000001">
    <property type="entry name" value="Cytochrome c oxidase subunit 7A1, mitochondrial"/>
    <property type="match status" value="1"/>
</dbReference>
<evidence type="ECO:0000256" key="6">
    <source>
        <dbReference type="ARBA" id="ARBA00022946"/>
    </source>
</evidence>
<evidence type="ECO:0000256" key="10">
    <source>
        <dbReference type="ARBA" id="ARBA00023128"/>
    </source>
</evidence>
<evidence type="ECO:0000256" key="3">
    <source>
        <dbReference type="ARBA" id="ARBA00009331"/>
    </source>
</evidence>
<dbReference type="SUPFAM" id="SSF81419">
    <property type="entry name" value="Mitochondrial cytochrome c oxidase subunit VIIa"/>
    <property type="match status" value="1"/>
</dbReference>
<keyword evidence="10" id="KW-0496">Mitochondrion</keyword>
<name>A0A3B3Q4N2_9TELE</name>
<dbReference type="AlphaFoldDB" id="A0A3B3Q4N2"/>
<keyword evidence="4 14" id="KW-0812">Transmembrane</keyword>
<comment type="similarity">
    <text evidence="3">Belongs to the cytochrome c oxidase VIIa family.</text>
</comment>
<evidence type="ECO:0000256" key="9">
    <source>
        <dbReference type="ARBA" id="ARBA00023002"/>
    </source>
</evidence>
<dbReference type="GO" id="GO:0045277">
    <property type="term" value="C:respiratory chain complex IV"/>
    <property type="evidence" value="ECO:0007669"/>
    <property type="project" value="InterPro"/>
</dbReference>
<dbReference type="InterPro" id="IPR039297">
    <property type="entry name" value="COX7a"/>
</dbReference>
<keyword evidence="16" id="KW-1185">Reference proteome</keyword>
<keyword evidence="9" id="KW-0560">Oxidoreductase</keyword>
<evidence type="ECO:0000256" key="14">
    <source>
        <dbReference type="SAM" id="Phobius"/>
    </source>
</evidence>
<dbReference type="Ensembl" id="ENSPKIT00000025489.1">
    <property type="protein sequence ID" value="ENSPKIP00000001567.1"/>
    <property type="gene ID" value="ENSPKIG00000019811.1"/>
</dbReference>
<reference evidence="15" key="1">
    <citation type="submission" date="2025-08" db="UniProtKB">
        <authorList>
            <consortium name="Ensembl"/>
        </authorList>
    </citation>
    <scope>IDENTIFICATION</scope>
</reference>
<dbReference type="GO" id="GO:0005743">
    <property type="term" value="C:mitochondrial inner membrane"/>
    <property type="evidence" value="ECO:0007669"/>
    <property type="project" value="UniProtKB-SubCell"/>
</dbReference>
<dbReference type="Proteomes" id="UP000261540">
    <property type="component" value="Unplaced"/>
</dbReference>
<evidence type="ECO:0000256" key="5">
    <source>
        <dbReference type="ARBA" id="ARBA00022792"/>
    </source>
</evidence>
<dbReference type="Pfam" id="PF02238">
    <property type="entry name" value="COX7a"/>
    <property type="match status" value="1"/>
</dbReference>
<evidence type="ECO:0000256" key="4">
    <source>
        <dbReference type="ARBA" id="ARBA00022692"/>
    </source>
</evidence>
<dbReference type="STRING" id="1676925.ENSPKIP00000001567"/>
<dbReference type="GeneTree" id="ENSGT00940000154550"/>
<dbReference type="InterPro" id="IPR036539">
    <property type="entry name" value="Cyt_c_oxidase_su7a_sf"/>
</dbReference>
<dbReference type="CDD" id="cd00928">
    <property type="entry name" value="Cyt_c_Oxidase_VIIa"/>
    <property type="match status" value="1"/>
</dbReference>
<keyword evidence="11 14" id="KW-0472">Membrane</keyword>
<feature type="transmembrane region" description="Helical" evidence="14">
    <location>
        <begin position="100"/>
        <end position="122"/>
    </location>
</feature>
<evidence type="ECO:0000256" key="8">
    <source>
        <dbReference type="ARBA" id="ARBA00022990"/>
    </source>
</evidence>
<keyword evidence="6" id="KW-0809">Transit peptide</keyword>
<dbReference type="PANTHER" id="PTHR10510:SF15">
    <property type="entry name" value="CYTOCHROME C OXIDASE SUBUNIT 7A2, MITOCHONDRIAL"/>
    <property type="match status" value="1"/>
</dbReference>
<proteinExistence type="inferred from homology"/>
<evidence type="ECO:0000256" key="1">
    <source>
        <dbReference type="ARBA" id="ARBA00004434"/>
    </source>
</evidence>
<reference evidence="15" key="2">
    <citation type="submission" date="2025-09" db="UniProtKB">
        <authorList>
            <consortium name="Ensembl"/>
        </authorList>
    </citation>
    <scope>IDENTIFICATION</scope>
</reference>
<accession>A0A3B3Q4N2</accession>
<evidence type="ECO:0000256" key="7">
    <source>
        <dbReference type="ARBA" id="ARBA00022989"/>
    </source>
</evidence>
<keyword evidence="5" id="KW-0999">Mitochondrion inner membrane</keyword>
<evidence type="ECO:0000256" key="11">
    <source>
        <dbReference type="ARBA" id="ARBA00023136"/>
    </source>
</evidence>
<dbReference type="Gene3D" id="4.10.91.10">
    <property type="entry name" value="Cytochrome c oxidase, subunit VIIa"/>
    <property type="match status" value="1"/>
</dbReference>
<dbReference type="InterPro" id="IPR003177">
    <property type="entry name" value="Cytc_oxidase_su7a_met"/>
</dbReference>